<organism evidence="2 3">
    <name type="scientific">Donghicola eburneus</name>
    <dbReference type="NCBI Taxonomy" id="393278"/>
    <lineage>
        <taxon>Bacteria</taxon>
        <taxon>Pseudomonadati</taxon>
        <taxon>Pseudomonadota</taxon>
        <taxon>Alphaproteobacteria</taxon>
        <taxon>Rhodobacterales</taxon>
        <taxon>Roseobacteraceae</taxon>
        <taxon>Donghicola</taxon>
    </lineage>
</organism>
<dbReference type="SUPFAM" id="SSF53271">
    <property type="entry name" value="PRTase-like"/>
    <property type="match status" value="1"/>
</dbReference>
<comment type="similarity">
    <text evidence="1">Belongs to the ComF/GntX family.</text>
</comment>
<dbReference type="InterPro" id="IPR051910">
    <property type="entry name" value="ComF/GntX_DNA_util-trans"/>
</dbReference>
<dbReference type="InterPro" id="IPR029057">
    <property type="entry name" value="PRTase-like"/>
</dbReference>
<keyword evidence="3" id="KW-1185">Reference proteome</keyword>
<dbReference type="CDD" id="cd06223">
    <property type="entry name" value="PRTases_typeI"/>
    <property type="match status" value="1"/>
</dbReference>
<evidence type="ECO:0000256" key="1">
    <source>
        <dbReference type="ARBA" id="ARBA00008007"/>
    </source>
</evidence>
<name>A0A1M4N5K8_9RHOB</name>
<dbReference type="EMBL" id="FMJB01000064">
    <property type="protein sequence ID" value="SCM69304.1"/>
    <property type="molecule type" value="Genomic_DNA"/>
</dbReference>
<accession>A0A1M4N5K8</accession>
<dbReference type="Gene3D" id="3.40.50.2020">
    <property type="match status" value="1"/>
</dbReference>
<dbReference type="PANTHER" id="PTHR47505">
    <property type="entry name" value="DNA UTILIZATION PROTEIN YHGH"/>
    <property type="match status" value="1"/>
</dbReference>
<reference evidence="3" key="1">
    <citation type="submission" date="2016-09" db="EMBL/GenBank/DDBJ databases">
        <authorList>
            <person name="Wibberg D."/>
        </authorList>
    </citation>
    <scope>NUCLEOTIDE SEQUENCE [LARGE SCALE GENOMIC DNA]</scope>
</reference>
<dbReference type="PANTHER" id="PTHR47505:SF1">
    <property type="entry name" value="DNA UTILIZATION PROTEIN YHGH"/>
    <property type="match status" value="1"/>
</dbReference>
<protein>
    <submittedName>
        <fullName evidence="2">Uncharacterized protein</fullName>
    </submittedName>
</protein>
<dbReference type="InterPro" id="IPR000836">
    <property type="entry name" value="PRTase_dom"/>
</dbReference>
<sequence>MARGVAGLLAQAARELLHPDTVVVPVPLHWRRLAMRQYNQAALLAQELSRKTGLTCIPDALTRSGRHESLDGLGRADRFAALQGAIRVNPSRAAQVADRPVLLVDDVMTSGATCAACTQALYSSQVREVSVVTLARVAHSP</sequence>
<dbReference type="Proteomes" id="UP000184085">
    <property type="component" value="Unassembled WGS sequence"/>
</dbReference>
<gene>
    <name evidence="2" type="ORF">KARMA_3542</name>
</gene>
<proteinExistence type="inferred from homology"/>
<evidence type="ECO:0000313" key="3">
    <source>
        <dbReference type="Proteomes" id="UP000184085"/>
    </source>
</evidence>
<dbReference type="AlphaFoldDB" id="A0A1M4N5K8"/>
<evidence type="ECO:0000313" key="2">
    <source>
        <dbReference type="EMBL" id="SCM69304.1"/>
    </source>
</evidence>